<evidence type="ECO:0008006" key="3">
    <source>
        <dbReference type="Google" id="ProtNLM"/>
    </source>
</evidence>
<gene>
    <name evidence="1" type="ORF">A2589_00770</name>
</gene>
<comment type="caution">
    <text evidence="1">The sequence shown here is derived from an EMBL/GenBank/DDBJ whole genome shotgun (WGS) entry which is preliminary data.</text>
</comment>
<evidence type="ECO:0000313" key="2">
    <source>
        <dbReference type="Proteomes" id="UP000177838"/>
    </source>
</evidence>
<sequence length="92" mass="10554">MNHRLITSTTDPHIIKAWTLARGGQPAKVATTNPSKNSGLLRIDFGVQDENLKAISWDEFFTYFDQHNLTFEYQEQDPESRPNHSYKIISSS</sequence>
<accession>A0A1G2QFW5</accession>
<organism evidence="1 2">
    <name type="scientific">Candidatus Vogelbacteria bacterium RIFOXYD1_FULL_46_19</name>
    <dbReference type="NCBI Taxonomy" id="1802439"/>
    <lineage>
        <taxon>Bacteria</taxon>
        <taxon>Candidatus Vogeliibacteriota</taxon>
    </lineage>
</organism>
<dbReference type="AlphaFoldDB" id="A0A1G2QFW5"/>
<name>A0A1G2QFW5_9BACT</name>
<dbReference type="EMBL" id="MHTK01000006">
    <property type="protein sequence ID" value="OHA59387.1"/>
    <property type="molecule type" value="Genomic_DNA"/>
</dbReference>
<dbReference type="Proteomes" id="UP000177838">
    <property type="component" value="Unassembled WGS sequence"/>
</dbReference>
<proteinExistence type="predicted"/>
<protein>
    <recommendedName>
        <fullName evidence="3">1,4-alpha-glucan branching enzyme</fullName>
    </recommendedName>
</protein>
<reference evidence="1 2" key="1">
    <citation type="journal article" date="2016" name="Nat. Commun.">
        <title>Thousands of microbial genomes shed light on interconnected biogeochemical processes in an aquifer system.</title>
        <authorList>
            <person name="Anantharaman K."/>
            <person name="Brown C.T."/>
            <person name="Hug L.A."/>
            <person name="Sharon I."/>
            <person name="Castelle C.J."/>
            <person name="Probst A.J."/>
            <person name="Thomas B.C."/>
            <person name="Singh A."/>
            <person name="Wilkins M.J."/>
            <person name="Karaoz U."/>
            <person name="Brodie E.L."/>
            <person name="Williams K.H."/>
            <person name="Hubbard S.S."/>
            <person name="Banfield J.F."/>
        </authorList>
    </citation>
    <scope>NUCLEOTIDE SEQUENCE [LARGE SCALE GENOMIC DNA]</scope>
</reference>
<evidence type="ECO:0000313" key="1">
    <source>
        <dbReference type="EMBL" id="OHA59387.1"/>
    </source>
</evidence>